<keyword evidence="3" id="KW-1185">Reference proteome</keyword>
<feature type="region of interest" description="Disordered" evidence="1">
    <location>
        <begin position="52"/>
        <end position="73"/>
    </location>
</feature>
<sequence length="73" mass="7856">MQSYDDKVDAAVHAAFMALGLPVATNMDLAIRLNDFITQEFAFAVIDDESGADGPALPHAPGTHSSPDRARQW</sequence>
<comment type="caution">
    <text evidence="2">The sequence shown here is derived from an EMBL/GenBank/DDBJ whole genome shotgun (WGS) entry which is preliminary data.</text>
</comment>
<reference evidence="2 3" key="1">
    <citation type="submission" date="2016-11" db="EMBL/GenBank/DDBJ databases">
        <title>Comparison of Traditional DNA-DNA Hybridization with In Silico Genomic Analysis.</title>
        <authorList>
            <person name="Nicholson A.C."/>
            <person name="Sammons S."/>
            <person name="Humrighouse B.W."/>
            <person name="Graziano J."/>
            <person name="Lasker B."/>
            <person name="Whitney A.M."/>
            <person name="Mcquiston J.R."/>
        </authorList>
    </citation>
    <scope>NUCLEOTIDE SEQUENCE [LARGE SCALE GENOMIC DNA]</scope>
    <source>
        <strain evidence="2 3">H1892</strain>
    </source>
</reference>
<dbReference type="EMBL" id="NIPV01000093">
    <property type="protein sequence ID" value="OWJ73347.1"/>
    <property type="molecule type" value="Genomic_DNA"/>
</dbReference>
<protein>
    <submittedName>
        <fullName evidence="2">Uncharacterized protein</fullName>
    </submittedName>
</protein>
<evidence type="ECO:0000313" key="3">
    <source>
        <dbReference type="Proteomes" id="UP000214673"/>
    </source>
</evidence>
<proteinExistence type="predicted"/>
<evidence type="ECO:0000256" key="1">
    <source>
        <dbReference type="SAM" id="MobiDB-lite"/>
    </source>
</evidence>
<dbReference type="Proteomes" id="UP000214673">
    <property type="component" value="Unassembled WGS sequence"/>
</dbReference>
<gene>
    <name evidence="2" type="ORF">CDV53_15835</name>
</gene>
<dbReference type="RefSeq" id="WP_088239081.1">
    <property type="nucleotide sequence ID" value="NZ_CALUEG010000027.1"/>
</dbReference>
<evidence type="ECO:0000313" key="2">
    <source>
        <dbReference type="EMBL" id="OWJ73347.1"/>
    </source>
</evidence>
<accession>A0ABX3ZQC0</accession>
<name>A0ABX3ZQC0_9RHOB</name>
<organism evidence="2 3">
    <name type="scientific">Haematobacter missouriensis</name>
    <dbReference type="NCBI Taxonomy" id="366616"/>
    <lineage>
        <taxon>Bacteria</taxon>
        <taxon>Pseudomonadati</taxon>
        <taxon>Pseudomonadota</taxon>
        <taxon>Alphaproteobacteria</taxon>
        <taxon>Rhodobacterales</taxon>
        <taxon>Paracoccaceae</taxon>
        <taxon>Haematobacter</taxon>
    </lineage>
</organism>